<dbReference type="SUPFAM" id="SSF82282">
    <property type="entry name" value="Homocysteine S-methyltransferase"/>
    <property type="match status" value="1"/>
</dbReference>
<evidence type="ECO:0000313" key="7">
    <source>
        <dbReference type="Proteomes" id="UP000315010"/>
    </source>
</evidence>
<reference evidence="6 7" key="1">
    <citation type="submission" date="2019-02" db="EMBL/GenBank/DDBJ databases">
        <title>Deep-cultivation of Planctomycetes and their phenomic and genomic characterization uncovers novel biology.</title>
        <authorList>
            <person name="Wiegand S."/>
            <person name="Jogler M."/>
            <person name="Boedeker C."/>
            <person name="Pinto D."/>
            <person name="Vollmers J."/>
            <person name="Rivas-Marin E."/>
            <person name="Kohn T."/>
            <person name="Peeters S.H."/>
            <person name="Heuer A."/>
            <person name="Rast P."/>
            <person name="Oberbeckmann S."/>
            <person name="Bunk B."/>
            <person name="Jeske O."/>
            <person name="Meyerdierks A."/>
            <person name="Storesund J.E."/>
            <person name="Kallscheuer N."/>
            <person name="Luecker S."/>
            <person name="Lage O.M."/>
            <person name="Pohl T."/>
            <person name="Merkel B.J."/>
            <person name="Hornburger P."/>
            <person name="Mueller R.-W."/>
            <person name="Bruemmer F."/>
            <person name="Labrenz M."/>
            <person name="Spormann A.M."/>
            <person name="Op Den Camp H."/>
            <person name="Overmann J."/>
            <person name="Amann R."/>
            <person name="Jetten M.S.M."/>
            <person name="Mascher T."/>
            <person name="Medema M.H."/>
            <person name="Devos D.P."/>
            <person name="Kaster A.-K."/>
            <person name="Ovreas L."/>
            <person name="Rohde M."/>
            <person name="Galperin M.Y."/>
            <person name="Jogler C."/>
        </authorList>
    </citation>
    <scope>NUCLEOTIDE SEQUENCE [LARGE SCALE GENOMIC DNA]</scope>
    <source>
        <strain evidence="6 7">CA13</strain>
    </source>
</reference>
<keyword evidence="7" id="KW-1185">Reference proteome</keyword>
<dbReference type="GO" id="GO:0032259">
    <property type="term" value="P:methylation"/>
    <property type="evidence" value="ECO:0007669"/>
    <property type="project" value="UniProtKB-KW"/>
</dbReference>
<accession>A0A5C5YW87</accession>
<evidence type="ECO:0000256" key="3">
    <source>
        <dbReference type="PIRSR" id="PIRSR037505-2"/>
    </source>
</evidence>
<dbReference type="PROSITE" id="PS50970">
    <property type="entry name" value="HCY"/>
    <property type="match status" value="1"/>
</dbReference>
<feature type="binding site" evidence="3 4">
    <location>
        <position position="208"/>
    </location>
    <ligand>
        <name>Zn(2+)</name>
        <dbReference type="ChEBI" id="CHEBI:29105"/>
    </ligand>
</feature>
<dbReference type="GO" id="GO:0008270">
    <property type="term" value="F:zinc ion binding"/>
    <property type="evidence" value="ECO:0007669"/>
    <property type="project" value="InterPro"/>
</dbReference>
<evidence type="ECO:0000256" key="2">
    <source>
        <dbReference type="ARBA" id="ARBA00022679"/>
    </source>
</evidence>
<evidence type="ECO:0000256" key="1">
    <source>
        <dbReference type="ARBA" id="ARBA00022603"/>
    </source>
</evidence>
<feature type="binding site" evidence="4">
    <location>
        <position position="273"/>
    </location>
    <ligand>
        <name>Zn(2+)</name>
        <dbReference type="ChEBI" id="CHEBI:29105"/>
    </ligand>
</feature>
<dbReference type="InterPro" id="IPR036589">
    <property type="entry name" value="HCY_dom_sf"/>
</dbReference>
<dbReference type="InterPro" id="IPR003726">
    <property type="entry name" value="HCY_dom"/>
</dbReference>
<feature type="binding site" evidence="4">
    <location>
        <position position="274"/>
    </location>
    <ligand>
        <name>Zn(2+)</name>
        <dbReference type="ChEBI" id="CHEBI:29105"/>
    </ligand>
</feature>
<dbReference type="RefSeq" id="WP_146394257.1">
    <property type="nucleotide sequence ID" value="NZ_SJPJ01000001.1"/>
</dbReference>
<gene>
    <name evidence="6" type="primary">yitJ</name>
    <name evidence="6" type="ORF">CA13_04280</name>
</gene>
<dbReference type="PANTHER" id="PTHR11103:SF18">
    <property type="entry name" value="SLR1189 PROTEIN"/>
    <property type="match status" value="1"/>
</dbReference>
<keyword evidence="3 4" id="KW-0862">Zinc</keyword>
<organism evidence="6 7">
    <name type="scientific">Novipirellula herctigrandis</name>
    <dbReference type="NCBI Taxonomy" id="2527986"/>
    <lineage>
        <taxon>Bacteria</taxon>
        <taxon>Pseudomonadati</taxon>
        <taxon>Planctomycetota</taxon>
        <taxon>Planctomycetia</taxon>
        <taxon>Pirellulales</taxon>
        <taxon>Pirellulaceae</taxon>
        <taxon>Novipirellula</taxon>
    </lineage>
</organism>
<evidence type="ECO:0000313" key="6">
    <source>
        <dbReference type="EMBL" id="TWT79031.1"/>
    </source>
</evidence>
<evidence type="ECO:0000259" key="5">
    <source>
        <dbReference type="PROSITE" id="PS50970"/>
    </source>
</evidence>
<dbReference type="AlphaFoldDB" id="A0A5C5YW87"/>
<dbReference type="PIRSF" id="PIRSF037505">
    <property type="entry name" value="Betaine_HMT"/>
    <property type="match status" value="1"/>
</dbReference>
<comment type="cofactor">
    <cofactor evidence="3">
        <name>Zn(2+)</name>
        <dbReference type="ChEBI" id="CHEBI:29105"/>
    </cofactor>
    <text evidence="3">Binds 1 zinc ion per subunit.</text>
</comment>
<dbReference type="GO" id="GO:0009086">
    <property type="term" value="P:methionine biosynthetic process"/>
    <property type="evidence" value="ECO:0007669"/>
    <property type="project" value="InterPro"/>
</dbReference>
<sequence>MAPLIERLLSHGTVILDGAWGTQLQQLGLNDGECPDSLNLSCPDKVEEVPRAYVQAGSQVVLTNTFRANRIALQGYELSGQVEAINRAGAEVSLRAAADAASVFASIGPSGKMLMTGEVSEAELNDVFTEQAEALCSAGVHALLVETMSDLAEAKIALTAAKRTGLPVAVSMVFDSGKDLDRTMMGDTAEKLAKELTDAGADVIGANCGQGIESYIGVCSQLAAATDLPIWIKANAGLPQMENGEVVYRTSAEQFGHFAPALVDAGARFVGGCCGTSPDFIRELKRSIG</sequence>
<keyword evidence="3 4" id="KW-0479">Metal-binding</keyword>
<dbReference type="Proteomes" id="UP000315010">
    <property type="component" value="Unassembled WGS sequence"/>
</dbReference>
<dbReference type="GO" id="GO:0008168">
    <property type="term" value="F:methyltransferase activity"/>
    <property type="evidence" value="ECO:0007669"/>
    <property type="project" value="UniProtKB-UniRule"/>
</dbReference>
<keyword evidence="1 4" id="KW-0489">Methyltransferase</keyword>
<comment type="caution">
    <text evidence="6">The sequence shown here is derived from an EMBL/GenBank/DDBJ whole genome shotgun (WGS) entry which is preliminary data.</text>
</comment>
<proteinExistence type="predicted"/>
<dbReference type="Gene3D" id="3.20.20.330">
    <property type="entry name" value="Homocysteine-binding-like domain"/>
    <property type="match status" value="1"/>
</dbReference>
<keyword evidence="2 4" id="KW-0808">Transferase</keyword>
<dbReference type="EMBL" id="SJPJ01000001">
    <property type="protein sequence ID" value="TWT79031.1"/>
    <property type="molecule type" value="Genomic_DNA"/>
</dbReference>
<dbReference type="OrthoDB" id="9803687at2"/>
<protein>
    <submittedName>
        <fullName evidence="6">Bifunctional homocysteine S-methyltransferase/5,10-methylenetetrahydrofolate reductase</fullName>
    </submittedName>
</protein>
<dbReference type="PANTHER" id="PTHR11103">
    <property type="entry name" value="SLR1189 PROTEIN"/>
    <property type="match status" value="1"/>
</dbReference>
<name>A0A5C5YW87_9BACT</name>
<evidence type="ECO:0000256" key="4">
    <source>
        <dbReference type="PROSITE-ProRule" id="PRU00333"/>
    </source>
</evidence>
<dbReference type="Pfam" id="PF02574">
    <property type="entry name" value="S-methyl_trans"/>
    <property type="match status" value="1"/>
</dbReference>
<dbReference type="InterPro" id="IPR017226">
    <property type="entry name" value="BHMT-like"/>
</dbReference>
<feature type="domain" description="Hcy-binding" evidence="5">
    <location>
        <begin position="2"/>
        <end position="288"/>
    </location>
</feature>